<proteinExistence type="predicted"/>
<protein>
    <submittedName>
        <fullName evidence="1">Uncharacterized protein</fullName>
    </submittedName>
</protein>
<reference evidence="1 2" key="1">
    <citation type="submission" date="2019-06" db="EMBL/GenBank/DDBJ databases">
        <title>Whole genome shotgun sequence of Pseudonocardia hydrocarbonoxydans NBRC 14498.</title>
        <authorList>
            <person name="Hosoyama A."/>
            <person name="Uohara A."/>
            <person name="Ohji S."/>
            <person name="Ichikawa N."/>
        </authorList>
    </citation>
    <scope>NUCLEOTIDE SEQUENCE [LARGE SCALE GENOMIC DNA]</scope>
    <source>
        <strain evidence="1 2">NBRC 14498</strain>
    </source>
</reference>
<organism evidence="1 2">
    <name type="scientific">Pseudonocardia hydrocarbonoxydans</name>
    <dbReference type="NCBI Taxonomy" id="76726"/>
    <lineage>
        <taxon>Bacteria</taxon>
        <taxon>Bacillati</taxon>
        <taxon>Actinomycetota</taxon>
        <taxon>Actinomycetes</taxon>
        <taxon>Pseudonocardiales</taxon>
        <taxon>Pseudonocardiaceae</taxon>
        <taxon>Pseudonocardia</taxon>
    </lineage>
</organism>
<dbReference type="AlphaFoldDB" id="A0A4Y3WLZ7"/>
<evidence type="ECO:0000313" key="1">
    <source>
        <dbReference type="EMBL" id="GEC19080.1"/>
    </source>
</evidence>
<dbReference type="EMBL" id="BJNG01000013">
    <property type="protein sequence ID" value="GEC19080.1"/>
    <property type="molecule type" value="Genomic_DNA"/>
</dbReference>
<name>A0A4Y3WLZ7_9PSEU</name>
<dbReference type="Proteomes" id="UP000320338">
    <property type="component" value="Unassembled WGS sequence"/>
</dbReference>
<sequence length="65" mass="6850">MAMDLFTECAEQLAGSPALVAQLLAEHSPAADGWCRGHSAHRERFPCSIRHLAELATGGVPPVPA</sequence>
<evidence type="ECO:0000313" key="2">
    <source>
        <dbReference type="Proteomes" id="UP000320338"/>
    </source>
</evidence>
<dbReference type="OrthoDB" id="3384964at2"/>
<dbReference type="RefSeq" id="WP_141277673.1">
    <property type="nucleotide sequence ID" value="NZ_BAAARZ010000051.1"/>
</dbReference>
<accession>A0A4Y3WLZ7</accession>
<gene>
    <name evidence="1" type="ORF">PHY01_13630</name>
</gene>
<comment type="caution">
    <text evidence="1">The sequence shown here is derived from an EMBL/GenBank/DDBJ whole genome shotgun (WGS) entry which is preliminary data.</text>
</comment>
<keyword evidence="2" id="KW-1185">Reference proteome</keyword>